<evidence type="ECO:0000313" key="2">
    <source>
        <dbReference type="Proteomes" id="UP000580910"/>
    </source>
</evidence>
<dbReference type="RefSeq" id="WP_182539517.1">
    <property type="nucleotide sequence ID" value="NZ_JACGXA010000001.1"/>
</dbReference>
<name>A0A7W3J0T6_9ACTN</name>
<dbReference type="EMBL" id="JACGXA010000001">
    <property type="protein sequence ID" value="MBA8804166.1"/>
    <property type="molecule type" value="Genomic_DNA"/>
</dbReference>
<organism evidence="1 2">
    <name type="scientific">Nocardioides ginsengisegetis</name>
    <dbReference type="NCBI Taxonomy" id="661491"/>
    <lineage>
        <taxon>Bacteria</taxon>
        <taxon>Bacillati</taxon>
        <taxon>Actinomycetota</taxon>
        <taxon>Actinomycetes</taxon>
        <taxon>Propionibacteriales</taxon>
        <taxon>Nocardioidaceae</taxon>
        <taxon>Nocardioides</taxon>
    </lineage>
</organism>
<keyword evidence="2" id="KW-1185">Reference proteome</keyword>
<dbReference type="AlphaFoldDB" id="A0A7W3J0T6"/>
<evidence type="ECO:0000313" key="1">
    <source>
        <dbReference type="EMBL" id="MBA8804166.1"/>
    </source>
</evidence>
<gene>
    <name evidence="1" type="ORF">FB382_002457</name>
</gene>
<accession>A0A7W3J0T6</accession>
<proteinExistence type="predicted"/>
<protein>
    <submittedName>
        <fullName evidence="1">Uncharacterized protein</fullName>
    </submittedName>
</protein>
<sequence>MDTVTRRAARTIGFGVVSLGLVLGLASAGIANVGRVAEMGSEYPPLSSEAKSQLAKDSFIEVTAFDPARPSIVRPTRDTEVDHNKGLPPLSVEEAVKMARDAVGLSDNAVVASASLVSVTPHAYGYELAKDTEASAILPIFEGTASWAIEFADLLIPVADPRYAEEANPPAAERLSYMTNMVIFVDAYDGSFMLGGQFDPNPEN</sequence>
<comment type="caution">
    <text evidence="1">The sequence shown here is derived from an EMBL/GenBank/DDBJ whole genome shotgun (WGS) entry which is preliminary data.</text>
</comment>
<reference evidence="1 2" key="1">
    <citation type="submission" date="2020-07" db="EMBL/GenBank/DDBJ databases">
        <title>Sequencing the genomes of 1000 actinobacteria strains.</title>
        <authorList>
            <person name="Klenk H.-P."/>
        </authorList>
    </citation>
    <scope>NUCLEOTIDE SEQUENCE [LARGE SCALE GENOMIC DNA]</scope>
    <source>
        <strain evidence="1 2">DSM 21349</strain>
    </source>
</reference>
<dbReference type="Proteomes" id="UP000580910">
    <property type="component" value="Unassembled WGS sequence"/>
</dbReference>